<sequence length="74" mass="8139">MEAAEMSKDKNWVILNGNPSWVSEAPRKAAVSHFRLLTGRSHLYRIGVTDSPDVTLCDSGVSLLPLNIWSCALL</sequence>
<proteinExistence type="predicted"/>
<protein>
    <submittedName>
        <fullName evidence="1">Uncharacterized protein</fullName>
    </submittedName>
</protein>
<reference evidence="1" key="1">
    <citation type="submission" date="2020-08" db="EMBL/GenBank/DDBJ databases">
        <title>Multicomponent nature underlies the extraordinary mechanical properties of spider dragline silk.</title>
        <authorList>
            <person name="Kono N."/>
            <person name="Nakamura H."/>
            <person name="Mori M."/>
            <person name="Yoshida Y."/>
            <person name="Ohtoshi R."/>
            <person name="Malay A.D."/>
            <person name="Moran D.A.P."/>
            <person name="Tomita M."/>
            <person name="Numata K."/>
            <person name="Arakawa K."/>
        </authorList>
    </citation>
    <scope>NUCLEOTIDE SEQUENCE</scope>
</reference>
<comment type="caution">
    <text evidence="1">The sequence shown here is derived from an EMBL/GenBank/DDBJ whole genome shotgun (WGS) entry which is preliminary data.</text>
</comment>
<organism evidence="1 2">
    <name type="scientific">Trichonephila clavipes</name>
    <name type="common">Golden silk orbweaver</name>
    <name type="synonym">Nephila clavipes</name>
    <dbReference type="NCBI Taxonomy" id="2585209"/>
    <lineage>
        <taxon>Eukaryota</taxon>
        <taxon>Metazoa</taxon>
        <taxon>Ecdysozoa</taxon>
        <taxon>Arthropoda</taxon>
        <taxon>Chelicerata</taxon>
        <taxon>Arachnida</taxon>
        <taxon>Araneae</taxon>
        <taxon>Araneomorphae</taxon>
        <taxon>Entelegynae</taxon>
        <taxon>Araneoidea</taxon>
        <taxon>Nephilidae</taxon>
        <taxon>Trichonephila</taxon>
    </lineage>
</organism>
<dbReference type="AlphaFoldDB" id="A0A8X6V9Q6"/>
<dbReference type="EMBL" id="BMAU01021296">
    <property type="protein sequence ID" value="GFY10237.1"/>
    <property type="molecule type" value="Genomic_DNA"/>
</dbReference>
<evidence type="ECO:0000313" key="2">
    <source>
        <dbReference type="Proteomes" id="UP000887159"/>
    </source>
</evidence>
<accession>A0A8X6V9Q6</accession>
<gene>
    <name evidence="1" type="ORF">TNCV_2629161</name>
</gene>
<dbReference type="Proteomes" id="UP000887159">
    <property type="component" value="Unassembled WGS sequence"/>
</dbReference>
<name>A0A8X6V9Q6_TRICX</name>
<keyword evidence="2" id="KW-1185">Reference proteome</keyword>
<evidence type="ECO:0000313" key="1">
    <source>
        <dbReference type="EMBL" id="GFY10237.1"/>
    </source>
</evidence>